<feature type="region of interest" description="Disordered" evidence="1">
    <location>
        <begin position="200"/>
        <end position="231"/>
    </location>
</feature>
<dbReference type="AlphaFoldDB" id="A0A9P7K493"/>
<evidence type="ECO:0000313" key="2">
    <source>
        <dbReference type="EMBL" id="KAG5636298.1"/>
    </source>
</evidence>
<feature type="compositionally biased region" description="Polar residues" evidence="1">
    <location>
        <begin position="174"/>
        <end position="185"/>
    </location>
</feature>
<organism evidence="2 3">
    <name type="scientific">Sphagnurus paluster</name>
    <dbReference type="NCBI Taxonomy" id="117069"/>
    <lineage>
        <taxon>Eukaryota</taxon>
        <taxon>Fungi</taxon>
        <taxon>Dikarya</taxon>
        <taxon>Basidiomycota</taxon>
        <taxon>Agaricomycotina</taxon>
        <taxon>Agaricomycetes</taxon>
        <taxon>Agaricomycetidae</taxon>
        <taxon>Agaricales</taxon>
        <taxon>Tricholomatineae</taxon>
        <taxon>Lyophyllaceae</taxon>
        <taxon>Sphagnurus</taxon>
    </lineage>
</organism>
<gene>
    <name evidence="2" type="ORF">H0H81_008497</name>
</gene>
<reference evidence="2" key="1">
    <citation type="submission" date="2021-02" db="EMBL/GenBank/DDBJ databases">
        <authorList>
            <person name="Nieuwenhuis M."/>
            <person name="Van De Peppel L.J.J."/>
        </authorList>
    </citation>
    <scope>NUCLEOTIDE SEQUENCE</scope>
    <source>
        <strain evidence="2">D49</strain>
    </source>
</reference>
<protein>
    <submittedName>
        <fullName evidence="2">Uncharacterized protein</fullName>
    </submittedName>
</protein>
<dbReference type="OrthoDB" id="3056301at2759"/>
<reference evidence="2" key="2">
    <citation type="submission" date="2021-10" db="EMBL/GenBank/DDBJ databases">
        <title>Phylogenomics reveals ancestral predisposition of the termite-cultivated fungus Termitomyces towards a domesticated lifestyle.</title>
        <authorList>
            <person name="Auxier B."/>
            <person name="Grum-Grzhimaylo A."/>
            <person name="Cardenas M.E."/>
            <person name="Lodge J.D."/>
            <person name="Laessoe T."/>
            <person name="Pedersen O."/>
            <person name="Smith M.E."/>
            <person name="Kuyper T.W."/>
            <person name="Franco-Molano E.A."/>
            <person name="Baroni T.J."/>
            <person name="Aanen D.K."/>
        </authorList>
    </citation>
    <scope>NUCLEOTIDE SEQUENCE</scope>
    <source>
        <strain evidence="2">D49</strain>
    </source>
</reference>
<feature type="region of interest" description="Disordered" evidence="1">
    <location>
        <begin position="163"/>
        <end position="185"/>
    </location>
</feature>
<accession>A0A9P7K493</accession>
<evidence type="ECO:0000313" key="3">
    <source>
        <dbReference type="Proteomes" id="UP000717328"/>
    </source>
</evidence>
<proteinExistence type="predicted"/>
<name>A0A9P7K493_9AGAR</name>
<feature type="compositionally biased region" description="Low complexity" evidence="1">
    <location>
        <begin position="203"/>
        <end position="218"/>
    </location>
</feature>
<keyword evidence="3" id="KW-1185">Reference proteome</keyword>
<dbReference type="EMBL" id="JABCKI010005950">
    <property type="protein sequence ID" value="KAG5636298.1"/>
    <property type="molecule type" value="Genomic_DNA"/>
</dbReference>
<dbReference type="Proteomes" id="UP000717328">
    <property type="component" value="Unassembled WGS sequence"/>
</dbReference>
<sequence>MHVTSLTTHPSDPQARIGLSRCMDVLGMMEVLWPSANRALELLRGSKFKMQEEDLALLSKNTDRRKRSAEYSLDDAFDRNVPFSMHQDYLEMRPPPYTSQYGGQSIYPQEIQPPTSLPVDRWPAENSNGSSFGFSGTLSTSVLPQLYSTGLVDDRHSYTIHRPQASHQNHQHPRPSQNTNRYPQYWNDFSTFPQLGSAYGTYQQPSVSQPQHSSSSSHMYLASEPYSIYSE</sequence>
<comment type="caution">
    <text evidence="2">The sequence shown here is derived from an EMBL/GenBank/DDBJ whole genome shotgun (WGS) entry which is preliminary data.</text>
</comment>
<evidence type="ECO:0000256" key="1">
    <source>
        <dbReference type="SAM" id="MobiDB-lite"/>
    </source>
</evidence>